<gene>
    <name evidence="1" type="ORF">B9T28_08840</name>
</gene>
<dbReference type="OrthoDB" id="6711123at2"/>
<keyword evidence="2" id="KW-1185">Reference proteome</keyword>
<protein>
    <submittedName>
        <fullName evidence="1">Uncharacterized protein</fullName>
    </submittedName>
</protein>
<comment type="caution">
    <text evidence="1">The sequence shown here is derived from an EMBL/GenBank/DDBJ whole genome shotgun (WGS) entry which is preliminary data.</text>
</comment>
<dbReference type="RefSeq" id="WP_086203618.1">
    <property type="nucleotide sequence ID" value="NZ_NEGB01000004.1"/>
</dbReference>
<sequence length="95" mass="11253">MLIDFIEYQQQQFDEMASRILAEPEKYLQFDSVSDFYKAQWLDDFPQGTVWIATGLDDGAEQFDAIIRYKNHYLEIYHAQNTTLKFGIQDSENIM</sequence>
<accession>A0A1Y3CHH0</accession>
<dbReference type="EMBL" id="NEGB01000004">
    <property type="protein sequence ID" value="OTG65555.1"/>
    <property type="molecule type" value="Genomic_DNA"/>
</dbReference>
<evidence type="ECO:0000313" key="1">
    <source>
        <dbReference type="EMBL" id="OTG65555.1"/>
    </source>
</evidence>
<dbReference type="STRING" id="1977882.B9T28_08840"/>
<dbReference type="Proteomes" id="UP000242765">
    <property type="component" value="Unassembled WGS sequence"/>
</dbReference>
<reference evidence="1 2" key="1">
    <citation type="submission" date="2017-04" db="EMBL/GenBank/DDBJ databases">
        <title>High diversity of culturable Acinetobacter species in natural soil and water ecosystems.</title>
        <authorList>
            <person name="Nemec A."/>
            <person name="Radolfova-Krizova L."/>
        </authorList>
    </citation>
    <scope>NUCLEOTIDE SEQUENCE [LARGE SCALE GENOMIC DNA]</scope>
    <source>
        <strain evidence="1 2">ANC 4999</strain>
    </source>
</reference>
<proteinExistence type="predicted"/>
<name>A0A1Y3CHH0_9GAMM</name>
<dbReference type="AlphaFoldDB" id="A0A1Y3CHH0"/>
<organism evidence="1 2">
    <name type="scientific">Acinetobacter silvestris</name>
    <dbReference type="NCBI Taxonomy" id="1977882"/>
    <lineage>
        <taxon>Bacteria</taxon>
        <taxon>Pseudomonadati</taxon>
        <taxon>Pseudomonadota</taxon>
        <taxon>Gammaproteobacteria</taxon>
        <taxon>Moraxellales</taxon>
        <taxon>Moraxellaceae</taxon>
        <taxon>Acinetobacter</taxon>
    </lineage>
</organism>
<evidence type="ECO:0000313" key="2">
    <source>
        <dbReference type="Proteomes" id="UP000242765"/>
    </source>
</evidence>